<proteinExistence type="predicted"/>
<keyword evidence="2" id="KW-1185">Reference proteome</keyword>
<accession>A0A1Y2CZ33</accession>
<evidence type="ECO:0000313" key="1">
    <source>
        <dbReference type="EMBL" id="ORY52279.1"/>
    </source>
</evidence>
<dbReference type="SUPFAM" id="SSF55729">
    <property type="entry name" value="Acyl-CoA N-acyltransferases (Nat)"/>
    <property type="match status" value="1"/>
</dbReference>
<dbReference type="AlphaFoldDB" id="A0A1Y2CZ33"/>
<dbReference type="InterPro" id="IPR016181">
    <property type="entry name" value="Acyl_CoA_acyltransferase"/>
</dbReference>
<name>A0A1Y2CZ33_9FUNG</name>
<protein>
    <submittedName>
        <fullName evidence="1">Uncharacterized protein</fullName>
    </submittedName>
</protein>
<dbReference type="Proteomes" id="UP000193642">
    <property type="component" value="Unassembled WGS sequence"/>
</dbReference>
<dbReference type="EMBL" id="MCGO01000003">
    <property type="protein sequence ID" value="ORY52279.1"/>
    <property type="molecule type" value="Genomic_DNA"/>
</dbReference>
<sequence>MVEPPSVPDNTSLPWRWKSRSRHFNRVHIQWHAFSKVPTQIVNNALTDYKEAPHSISSLVATKPETKFLPKYKFRIVSASDHTAEYGELVLRIGNDPWVFWNGTSDTNILAIQFARAVHNLKTIYITCDPTNIASFKTLERIGFEGQCMGTFDVPEQAPLYRTGMRKVISYRYGPACCVKTWSYTYKPVERWMWI</sequence>
<comment type="caution">
    <text evidence="1">The sequence shown here is derived from an EMBL/GenBank/DDBJ whole genome shotgun (WGS) entry which is preliminary data.</text>
</comment>
<dbReference type="Gene3D" id="3.40.630.30">
    <property type="match status" value="1"/>
</dbReference>
<dbReference type="OrthoDB" id="4072826at2759"/>
<reference evidence="1 2" key="1">
    <citation type="submission" date="2016-07" db="EMBL/GenBank/DDBJ databases">
        <title>Pervasive Adenine N6-methylation of Active Genes in Fungi.</title>
        <authorList>
            <consortium name="DOE Joint Genome Institute"/>
            <person name="Mondo S.J."/>
            <person name="Dannebaum R.O."/>
            <person name="Kuo R.C."/>
            <person name="Labutti K."/>
            <person name="Haridas S."/>
            <person name="Kuo A."/>
            <person name="Salamov A."/>
            <person name="Ahrendt S.R."/>
            <person name="Lipzen A."/>
            <person name="Sullivan W."/>
            <person name="Andreopoulos W.B."/>
            <person name="Clum A."/>
            <person name="Lindquist E."/>
            <person name="Daum C."/>
            <person name="Ramamoorthy G.K."/>
            <person name="Gryganskyi A."/>
            <person name="Culley D."/>
            <person name="Magnuson J.K."/>
            <person name="James T.Y."/>
            <person name="O'Malley M.A."/>
            <person name="Stajich J.E."/>
            <person name="Spatafora J.W."/>
            <person name="Visel A."/>
            <person name="Grigoriev I.V."/>
        </authorList>
    </citation>
    <scope>NUCLEOTIDE SEQUENCE [LARGE SCALE GENOMIC DNA]</scope>
    <source>
        <strain evidence="1 2">JEL800</strain>
    </source>
</reference>
<organism evidence="1 2">
    <name type="scientific">Rhizoclosmatium globosum</name>
    <dbReference type="NCBI Taxonomy" id="329046"/>
    <lineage>
        <taxon>Eukaryota</taxon>
        <taxon>Fungi</taxon>
        <taxon>Fungi incertae sedis</taxon>
        <taxon>Chytridiomycota</taxon>
        <taxon>Chytridiomycota incertae sedis</taxon>
        <taxon>Chytridiomycetes</taxon>
        <taxon>Chytridiales</taxon>
        <taxon>Chytriomycetaceae</taxon>
        <taxon>Rhizoclosmatium</taxon>
    </lineage>
</organism>
<gene>
    <name evidence="1" type="ORF">BCR33DRAFT_711620</name>
</gene>
<evidence type="ECO:0000313" key="2">
    <source>
        <dbReference type="Proteomes" id="UP000193642"/>
    </source>
</evidence>